<comment type="subcellular location">
    <subcellularLocation>
        <location evidence="1">Cell membrane</location>
        <topology evidence="1">Multi-pass membrane protein</topology>
    </subcellularLocation>
</comment>
<accession>A0ABM9H9U1</accession>
<evidence type="ECO:0000313" key="10">
    <source>
        <dbReference type="Proteomes" id="UP001157733"/>
    </source>
</evidence>
<dbReference type="PRINTS" id="PR00812">
    <property type="entry name" value="BCTERIALGSPF"/>
</dbReference>
<dbReference type="Proteomes" id="UP001157733">
    <property type="component" value="Chromosome"/>
</dbReference>
<dbReference type="Gene3D" id="1.20.81.30">
    <property type="entry name" value="Type II secretion system (T2SS), domain F"/>
    <property type="match status" value="2"/>
</dbReference>
<sequence>MPQFQYKARNRMGALVAGTMNAPNSHEVGAELTRMGHYPVAIESAAPESKPVMQIDLLARFQKIQSQELVLFTRQMSTLFNAGIPILSILQALEDQVDNARFKGVIHKVQDDVGDGLALSEALARHSDVFSPLYVNMIEAGETGGIMEDVLERLADLLEKQDENEAKVRAAFRYPKIVLGVMVLAIAFLMWKVVPVFINLFKTIKVELPMPTQILIAVHTAFVEYWWIMVFVLGGSVYIFKRYTATASGRRQWHFFKLKLPLLGSIQLRSSMAKFARIFGNLLRSGVPILVALQVSSRVVDNEVLSAVLLDLVVNVEEGRGLAQPLRQSGWVPTLVVQMVAAGESSGSLDLMLLKVADYYDLEVERSIKALSTWLEPLLIVVMGVLVLFLALSIFLPMWDMSKMATR</sequence>
<evidence type="ECO:0000259" key="8">
    <source>
        <dbReference type="Pfam" id="PF00482"/>
    </source>
</evidence>
<feature type="transmembrane region" description="Helical" evidence="7">
    <location>
        <begin position="177"/>
        <end position="194"/>
    </location>
</feature>
<evidence type="ECO:0000313" key="9">
    <source>
        <dbReference type="EMBL" id="CAI2716897.1"/>
    </source>
</evidence>
<keyword evidence="3" id="KW-1003">Cell membrane</keyword>
<dbReference type="InterPro" id="IPR018076">
    <property type="entry name" value="T2SS_GspF_dom"/>
</dbReference>
<keyword evidence="4 7" id="KW-0812">Transmembrane</keyword>
<evidence type="ECO:0000256" key="3">
    <source>
        <dbReference type="ARBA" id="ARBA00022475"/>
    </source>
</evidence>
<name>A0ABM9H9U1_9BACT</name>
<proteinExistence type="inferred from homology"/>
<evidence type="ECO:0000256" key="2">
    <source>
        <dbReference type="ARBA" id="ARBA00005745"/>
    </source>
</evidence>
<organism evidence="9 10">
    <name type="scientific">Nitrospina watsonii</name>
    <dbReference type="NCBI Taxonomy" id="1323948"/>
    <lineage>
        <taxon>Bacteria</taxon>
        <taxon>Pseudomonadati</taxon>
        <taxon>Nitrospinota/Tectimicrobiota group</taxon>
        <taxon>Nitrospinota</taxon>
        <taxon>Nitrospinia</taxon>
        <taxon>Nitrospinales</taxon>
        <taxon>Nitrospinaceae</taxon>
        <taxon>Nitrospina</taxon>
    </lineage>
</organism>
<dbReference type="PANTHER" id="PTHR30012:SF4">
    <property type="entry name" value="MSHA BIOGENESIS PROTEIN MSHG"/>
    <property type="match status" value="1"/>
</dbReference>
<comment type="similarity">
    <text evidence="2">Belongs to the GSP F family.</text>
</comment>
<evidence type="ECO:0000256" key="6">
    <source>
        <dbReference type="ARBA" id="ARBA00023136"/>
    </source>
</evidence>
<dbReference type="EMBL" id="OX336137">
    <property type="protein sequence ID" value="CAI2716897.1"/>
    <property type="molecule type" value="Genomic_DNA"/>
</dbReference>
<dbReference type="PANTHER" id="PTHR30012">
    <property type="entry name" value="GENERAL SECRETION PATHWAY PROTEIN"/>
    <property type="match status" value="1"/>
</dbReference>
<keyword evidence="5 7" id="KW-1133">Transmembrane helix</keyword>
<dbReference type="RefSeq" id="WP_282009882.1">
    <property type="nucleotide sequence ID" value="NZ_OX336137.1"/>
</dbReference>
<gene>
    <name evidence="9" type="ORF">NSPWAT_0037</name>
</gene>
<feature type="transmembrane region" description="Helical" evidence="7">
    <location>
        <begin position="214"/>
        <end position="240"/>
    </location>
</feature>
<evidence type="ECO:0000256" key="7">
    <source>
        <dbReference type="SAM" id="Phobius"/>
    </source>
</evidence>
<keyword evidence="10" id="KW-1185">Reference proteome</keyword>
<dbReference type="InterPro" id="IPR003004">
    <property type="entry name" value="GspF/PilC"/>
</dbReference>
<reference evidence="9 10" key="1">
    <citation type="submission" date="2022-09" db="EMBL/GenBank/DDBJ databases">
        <authorList>
            <person name="Kop L."/>
        </authorList>
    </citation>
    <scope>NUCLEOTIDE SEQUENCE [LARGE SCALE GENOMIC DNA]</scope>
    <source>
        <strain evidence="9 10">347</strain>
    </source>
</reference>
<evidence type="ECO:0000256" key="1">
    <source>
        <dbReference type="ARBA" id="ARBA00004651"/>
    </source>
</evidence>
<dbReference type="InterPro" id="IPR042094">
    <property type="entry name" value="T2SS_GspF_sf"/>
</dbReference>
<evidence type="ECO:0000256" key="4">
    <source>
        <dbReference type="ARBA" id="ARBA00022692"/>
    </source>
</evidence>
<protein>
    <submittedName>
        <fullName evidence="9">MSHA biogenesis protein MshG</fullName>
    </submittedName>
</protein>
<keyword evidence="6 7" id="KW-0472">Membrane</keyword>
<feature type="domain" description="Type II secretion system protein GspF" evidence="8">
    <location>
        <begin position="275"/>
        <end position="397"/>
    </location>
</feature>
<feature type="transmembrane region" description="Helical" evidence="7">
    <location>
        <begin position="378"/>
        <end position="399"/>
    </location>
</feature>
<evidence type="ECO:0000256" key="5">
    <source>
        <dbReference type="ARBA" id="ARBA00022989"/>
    </source>
</evidence>
<dbReference type="Pfam" id="PF00482">
    <property type="entry name" value="T2SSF"/>
    <property type="match status" value="2"/>
</dbReference>
<feature type="domain" description="Type II secretion system protein GspF" evidence="8">
    <location>
        <begin position="72"/>
        <end position="195"/>
    </location>
</feature>